<dbReference type="Pfam" id="PF06283">
    <property type="entry name" value="ThuA"/>
    <property type="match status" value="1"/>
</dbReference>
<organism evidence="2 3">
    <name type="scientific">Kouleothrix aurantiaca</name>
    <dbReference type="NCBI Taxonomy" id="186479"/>
    <lineage>
        <taxon>Bacteria</taxon>
        <taxon>Bacillati</taxon>
        <taxon>Chloroflexota</taxon>
        <taxon>Chloroflexia</taxon>
        <taxon>Chloroflexales</taxon>
        <taxon>Roseiflexineae</taxon>
        <taxon>Roseiflexaceae</taxon>
        <taxon>Kouleothrix</taxon>
    </lineage>
</organism>
<dbReference type="Gene3D" id="3.40.50.880">
    <property type="match status" value="1"/>
</dbReference>
<dbReference type="PANTHER" id="PTHR40469:SF2">
    <property type="entry name" value="GALACTOSE-BINDING DOMAIN-LIKE SUPERFAMILY PROTEIN"/>
    <property type="match status" value="1"/>
</dbReference>
<dbReference type="Proteomes" id="UP000050509">
    <property type="component" value="Unassembled WGS sequence"/>
</dbReference>
<dbReference type="PANTHER" id="PTHR40469">
    <property type="entry name" value="SECRETED GLYCOSYL HYDROLASE"/>
    <property type="match status" value="1"/>
</dbReference>
<keyword evidence="3" id="KW-1185">Reference proteome</keyword>
<dbReference type="SUPFAM" id="SSF52317">
    <property type="entry name" value="Class I glutamine amidotransferase-like"/>
    <property type="match status" value="1"/>
</dbReference>
<protein>
    <recommendedName>
        <fullName evidence="1">ThuA-like domain-containing protein</fullName>
    </recommendedName>
</protein>
<name>A0A0P9F0I2_9CHLR</name>
<dbReference type="AlphaFoldDB" id="A0A0P9F0I2"/>
<dbReference type="EMBL" id="LJCR01001743">
    <property type="protein sequence ID" value="KPV49796.1"/>
    <property type="molecule type" value="Genomic_DNA"/>
</dbReference>
<gene>
    <name evidence="2" type="ORF">SE17_30575</name>
</gene>
<evidence type="ECO:0000313" key="3">
    <source>
        <dbReference type="Proteomes" id="UP000050509"/>
    </source>
</evidence>
<accession>A0A0P9F0I2</accession>
<dbReference type="InterPro" id="IPR029010">
    <property type="entry name" value="ThuA-like"/>
</dbReference>
<evidence type="ECO:0000313" key="2">
    <source>
        <dbReference type="EMBL" id="KPV49796.1"/>
    </source>
</evidence>
<evidence type="ECO:0000259" key="1">
    <source>
        <dbReference type="Pfam" id="PF06283"/>
    </source>
</evidence>
<reference evidence="2 3" key="1">
    <citation type="submission" date="2015-09" db="EMBL/GenBank/DDBJ databases">
        <title>Draft genome sequence of Kouleothrix aurantiaca JCM 19913.</title>
        <authorList>
            <person name="Hemp J."/>
        </authorList>
    </citation>
    <scope>NUCLEOTIDE SEQUENCE [LARGE SCALE GENOMIC DNA]</scope>
    <source>
        <strain evidence="2 3">COM-B</strain>
    </source>
</reference>
<sequence>MRVLVLCDDYWHPARTPRAGLAPLAAGGFVFEWIENAGEWSAERMAEFPAVLLTKSNDVSASDRTPWMTPDVEAAFAAYVRGGGGLLIVHSGLAGYADTPVLRELLGGVFASHPPQCPVTVAPAPAHPLAAGSAPFTLTDEHYMMDMGDAPGEIFLTTTSEHGTQPAGWARAEGHGRVVALTPGHNLEVWLHPAYQALIANALRWCGRMGDGG</sequence>
<proteinExistence type="predicted"/>
<dbReference type="InterPro" id="IPR029062">
    <property type="entry name" value="Class_I_gatase-like"/>
</dbReference>
<comment type="caution">
    <text evidence="2">The sequence shown here is derived from an EMBL/GenBank/DDBJ whole genome shotgun (WGS) entry which is preliminary data.</text>
</comment>
<feature type="domain" description="ThuA-like" evidence="1">
    <location>
        <begin position="3"/>
        <end position="206"/>
    </location>
</feature>